<sequence length="122" mass="13877">MAMPRSLKYAAIGVGTALFGIILGWVLFPAILKSQLKKEMALSKKTDVRKMWEVIPFALDFKVYMFNYTNVEEIQKGGTPIVMAILADTDWEISVSELRPLRNQLCDLMDIKRPVMKQKNPA</sequence>
<evidence type="ECO:0000256" key="6">
    <source>
        <dbReference type="ARBA" id="ARBA00022725"/>
    </source>
</evidence>
<evidence type="ECO:0000256" key="1">
    <source>
        <dbReference type="ARBA" id="ARBA00004651"/>
    </source>
</evidence>
<evidence type="ECO:0000256" key="11">
    <source>
        <dbReference type="ARBA" id="ARBA00023180"/>
    </source>
</evidence>
<dbReference type="PANTHER" id="PTHR11923:SF69">
    <property type="entry name" value="SENSORY NEURON MEMBRANE PROTEIN 1"/>
    <property type="match status" value="1"/>
</dbReference>
<reference evidence="13 14" key="1">
    <citation type="journal article" date="2015" name="Genome Biol. Evol.">
        <title>The genome of winter moth (Operophtera brumata) provides a genomic perspective on sexual dimorphism and phenology.</title>
        <authorList>
            <person name="Derks M.F."/>
            <person name="Smit S."/>
            <person name="Salis L."/>
            <person name="Schijlen E."/>
            <person name="Bossers A."/>
            <person name="Mateman C."/>
            <person name="Pijl A.S."/>
            <person name="de Ridder D."/>
            <person name="Groenen M.A."/>
            <person name="Visser M.E."/>
            <person name="Megens H.J."/>
        </authorList>
    </citation>
    <scope>NUCLEOTIDE SEQUENCE [LARGE SCALE GENOMIC DNA]</scope>
    <source>
        <strain evidence="13">WM2013NL</strain>
        <tissue evidence="13">Head and thorax</tissue>
    </source>
</reference>
<proteinExistence type="inferred from homology"/>
<evidence type="ECO:0000256" key="4">
    <source>
        <dbReference type="ARBA" id="ARBA00022606"/>
    </source>
</evidence>
<evidence type="ECO:0000256" key="8">
    <source>
        <dbReference type="ARBA" id="ARBA00023136"/>
    </source>
</evidence>
<dbReference type="GO" id="GO:0005886">
    <property type="term" value="C:plasma membrane"/>
    <property type="evidence" value="ECO:0007669"/>
    <property type="project" value="UniProtKB-SubCell"/>
</dbReference>
<dbReference type="PANTHER" id="PTHR11923">
    <property type="entry name" value="SCAVENGER RECEPTOR CLASS B TYPE-1 SR-B1"/>
    <property type="match status" value="1"/>
</dbReference>
<dbReference type="GO" id="GO:0005044">
    <property type="term" value="F:scavenger receptor activity"/>
    <property type="evidence" value="ECO:0007669"/>
    <property type="project" value="TreeGrafter"/>
</dbReference>
<keyword evidence="8 12" id="KW-0472">Membrane</keyword>
<keyword evidence="11" id="KW-0325">Glycoprotein</keyword>
<comment type="caution">
    <text evidence="13">The sequence shown here is derived from an EMBL/GenBank/DDBJ whole genome shotgun (WGS) entry which is preliminary data.</text>
</comment>
<keyword evidence="4" id="KW-0716">Sensory transduction</keyword>
<keyword evidence="7 12" id="KW-1133">Transmembrane helix</keyword>
<gene>
    <name evidence="13" type="ORF">OBRU01_02704</name>
</gene>
<name>A0A0L7LM98_OPEBR</name>
<dbReference type="GO" id="GO:0007608">
    <property type="term" value="P:sensory perception of smell"/>
    <property type="evidence" value="ECO:0007669"/>
    <property type="project" value="UniProtKB-KW"/>
</dbReference>
<evidence type="ECO:0000256" key="12">
    <source>
        <dbReference type="SAM" id="Phobius"/>
    </source>
</evidence>
<evidence type="ECO:0000256" key="2">
    <source>
        <dbReference type="ARBA" id="ARBA00010532"/>
    </source>
</evidence>
<dbReference type="AlphaFoldDB" id="A0A0L7LM98"/>
<keyword evidence="5 12" id="KW-0812">Transmembrane</keyword>
<comment type="similarity">
    <text evidence="2">Belongs to the CD36 family.</text>
</comment>
<keyword evidence="9" id="KW-1015">Disulfide bond</keyword>
<organism evidence="13 14">
    <name type="scientific">Operophtera brumata</name>
    <name type="common">Winter moth</name>
    <name type="synonym">Phalaena brumata</name>
    <dbReference type="NCBI Taxonomy" id="104452"/>
    <lineage>
        <taxon>Eukaryota</taxon>
        <taxon>Metazoa</taxon>
        <taxon>Ecdysozoa</taxon>
        <taxon>Arthropoda</taxon>
        <taxon>Hexapoda</taxon>
        <taxon>Insecta</taxon>
        <taxon>Pterygota</taxon>
        <taxon>Neoptera</taxon>
        <taxon>Endopterygota</taxon>
        <taxon>Lepidoptera</taxon>
        <taxon>Glossata</taxon>
        <taxon>Ditrysia</taxon>
        <taxon>Geometroidea</taxon>
        <taxon>Geometridae</taxon>
        <taxon>Larentiinae</taxon>
        <taxon>Operophtera</taxon>
    </lineage>
</organism>
<dbReference type="EMBL" id="JTDY01000607">
    <property type="protein sequence ID" value="KOB76484.1"/>
    <property type="molecule type" value="Genomic_DNA"/>
</dbReference>
<dbReference type="Pfam" id="PF01130">
    <property type="entry name" value="CD36"/>
    <property type="match status" value="1"/>
</dbReference>
<feature type="transmembrane region" description="Helical" evidence="12">
    <location>
        <begin position="12"/>
        <end position="32"/>
    </location>
</feature>
<evidence type="ECO:0000256" key="9">
    <source>
        <dbReference type="ARBA" id="ARBA00023157"/>
    </source>
</evidence>
<keyword evidence="3" id="KW-1003">Cell membrane</keyword>
<keyword evidence="10" id="KW-0675">Receptor</keyword>
<protein>
    <submittedName>
        <fullName evidence="13">Sensory neuron membrane protein 1</fullName>
    </submittedName>
</protein>
<comment type="subcellular location">
    <subcellularLocation>
        <location evidence="1">Cell membrane</location>
        <topology evidence="1">Multi-pass membrane protein</topology>
    </subcellularLocation>
</comment>
<evidence type="ECO:0000256" key="5">
    <source>
        <dbReference type="ARBA" id="ARBA00022692"/>
    </source>
</evidence>
<evidence type="ECO:0000313" key="13">
    <source>
        <dbReference type="EMBL" id="KOB76484.1"/>
    </source>
</evidence>
<evidence type="ECO:0000256" key="7">
    <source>
        <dbReference type="ARBA" id="ARBA00022989"/>
    </source>
</evidence>
<evidence type="ECO:0000313" key="14">
    <source>
        <dbReference type="Proteomes" id="UP000037510"/>
    </source>
</evidence>
<dbReference type="Proteomes" id="UP000037510">
    <property type="component" value="Unassembled WGS sequence"/>
</dbReference>
<keyword evidence="6" id="KW-0552">Olfaction</keyword>
<dbReference type="STRING" id="104452.A0A0L7LM98"/>
<evidence type="ECO:0000256" key="10">
    <source>
        <dbReference type="ARBA" id="ARBA00023170"/>
    </source>
</evidence>
<dbReference type="GO" id="GO:0005737">
    <property type="term" value="C:cytoplasm"/>
    <property type="evidence" value="ECO:0007669"/>
    <property type="project" value="TreeGrafter"/>
</dbReference>
<keyword evidence="14" id="KW-1185">Reference proteome</keyword>
<accession>A0A0L7LM98</accession>
<dbReference type="InterPro" id="IPR002159">
    <property type="entry name" value="CD36_fam"/>
</dbReference>
<evidence type="ECO:0000256" key="3">
    <source>
        <dbReference type="ARBA" id="ARBA00022475"/>
    </source>
</evidence>